<keyword evidence="1" id="KW-0812">Transmembrane</keyword>
<organism evidence="2 3">
    <name type="scientific">Aquabacterium commune</name>
    <dbReference type="NCBI Taxonomy" id="70586"/>
    <lineage>
        <taxon>Bacteria</taxon>
        <taxon>Pseudomonadati</taxon>
        <taxon>Pseudomonadota</taxon>
        <taxon>Betaproteobacteria</taxon>
        <taxon>Burkholderiales</taxon>
        <taxon>Aquabacterium</taxon>
    </lineage>
</organism>
<evidence type="ECO:0000313" key="2">
    <source>
        <dbReference type="EMBL" id="TDP87940.1"/>
    </source>
</evidence>
<keyword evidence="1" id="KW-1133">Transmembrane helix</keyword>
<dbReference type="EMBL" id="SNXW01000001">
    <property type="protein sequence ID" value="TDP87940.1"/>
    <property type="molecule type" value="Genomic_DNA"/>
</dbReference>
<keyword evidence="1" id="KW-0472">Membrane</keyword>
<reference evidence="2 3" key="1">
    <citation type="submission" date="2019-03" db="EMBL/GenBank/DDBJ databases">
        <title>Genomic Encyclopedia of Type Strains, Phase IV (KMG-IV): sequencing the most valuable type-strain genomes for metagenomic binning, comparative biology and taxonomic classification.</title>
        <authorList>
            <person name="Goeker M."/>
        </authorList>
    </citation>
    <scope>NUCLEOTIDE SEQUENCE [LARGE SCALE GENOMIC DNA]</scope>
    <source>
        <strain evidence="2 3">DSM 11901</strain>
    </source>
</reference>
<dbReference type="OrthoDB" id="9152140at2"/>
<comment type="caution">
    <text evidence="2">The sequence shown here is derived from an EMBL/GenBank/DDBJ whole genome shotgun (WGS) entry which is preliminary data.</text>
</comment>
<gene>
    <name evidence="2" type="ORF">EV672_10172</name>
</gene>
<evidence type="ECO:0000313" key="3">
    <source>
        <dbReference type="Proteomes" id="UP000294593"/>
    </source>
</evidence>
<dbReference type="Proteomes" id="UP000294593">
    <property type="component" value="Unassembled WGS sequence"/>
</dbReference>
<sequence length="252" mass="27343">MITVEKSRSWQGVAIAAALAAAAAGAYWAFAPSNDGGAAQSNSNAGNGMWPGMGNSASVVATGAPELNPPVLADGRPSDLSEADWNSLEAALKRQPNAKAEATRIVSYLRYQKAFETWQNLDEQRDARKRRQMAEALMSELPERMKSGEFTLVEATLMGVVLVADMEPDEAKRTQRAEAWQAKVGSMVGGMVANPEDEAQMAALNRETEFKRRRASAFGDWQLKTEPAERSPAKLSQAMEDIQRMYNSGASN</sequence>
<dbReference type="AlphaFoldDB" id="A0A4R6RMY4"/>
<feature type="transmembrane region" description="Helical" evidence="1">
    <location>
        <begin position="12"/>
        <end position="30"/>
    </location>
</feature>
<name>A0A4R6RMY4_9BURK</name>
<accession>A0A4R6RMY4</accession>
<keyword evidence="3" id="KW-1185">Reference proteome</keyword>
<proteinExistence type="predicted"/>
<evidence type="ECO:0000256" key="1">
    <source>
        <dbReference type="SAM" id="Phobius"/>
    </source>
</evidence>
<dbReference type="RefSeq" id="WP_133605619.1">
    <property type="nucleotide sequence ID" value="NZ_SNXW01000001.1"/>
</dbReference>
<protein>
    <submittedName>
        <fullName evidence="2">Uncharacterized protein</fullName>
    </submittedName>
</protein>